<feature type="transmembrane region" description="Helical" evidence="9">
    <location>
        <begin position="384"/>
        <end position="405"/>
    </location>
</feature>
<dbReference type="Gene3D" id="1.10.287.70">
    <property type="match status" value="1"/>
</dbReference>
<evidence type="ECO:0000256" key="6">
    <source>
        <dbReference type="ARBA" id="ARBA00023136"/>
    </source>
</evidence>
<name>Q22TN3_TETTS</name>
<dbReference type="PANTHER" id="PTHR45689">
    <property type="entry name" value="I[[H]] CHANNEL, ISOFORM E"/>
    <property type="match status" value="1"/>
</dbReference>
<keyword evidence="5" id="KW-0406">Ion transport</keyword>
<keyword evidence="2" id="KW-0813">Transport</keyword>
<dbReference type="InterPro" id="IPR014710">
    <property type="entry name" value="RmlC-like_jellyroll"/>
</dbReference>
<evidence type="ECO:0000256" key="5">
    <source>
        <dbReference type="ARBA" id="ARBA00023065"/>
    </source>
</evidence>
<dbReference type="PANTHER" id="PTHR45689:SF5">
    <property type="entry name" value="I[[H]] CHANNEL, ISOFORM E"/>
    <property type="match status" value="1"/>
</dbReference>
<keyword evidence="7" id="KW-0479">Metal-binding</keyword>
<sequence length="1300" mass="152547">MEPKFEDTFERGDQKQSTLLINSLIDEQRDLQLNEIQVDRSRQRHLFEQQNYLLHQSHHGDTEIQESSIQDRTSSTILELKPQSSGEVTLQVSIIHDIKQPSKINRDINDEVRCNVELNDERELQYYQSQKTENQIAIMAGCDQNSQQKYLFNIDSNEQQSLCDLNKQSAFGPSYLGNHRENQTQIANSIILPQNSIKPVLNDKIWLQEDIFYEKNYKKFGTKVSVALKSQYIGQQLNNSTYKYKQNFEKATDIVNRLLNSSMSRVMKIRQHVQNFVNLLKLRHLNRRIDDLKENEFKIINDQSYYYQKNDKQVHNYSTLLIFNCLLRLKKMVPIFMPTNVLRVLWDMIQLISQSIQTQPYLAKITQSQNANRFLKNQKHIIKLINQIASVMTAAHIAAIGWYFLGIQENQNNHSNWLVKLGIQDHAYYEKYVYSIYWSITTMTTVGYGDIAATNYIEALYISVAMLFFSCVFAYSINNIGFILQEIEKTSKQLNDDITIIQRKDVNIQLKSRVRHYLSFLAHEQGDRDKKAEDQILSVLSNKLREEITIEINSKILNTYFLLGSNFSQATLSKVIFIMEEVLVNPNEVIVREKEYDDQAIYFIQNGTIEIYQQQIYNQNRVSVIKVLGDGQIFGELSFFSGLKRQASARSVNLSTIYKISRIKFIEILKENIEDFERFKMMQDQIIFQNDLSVIYTECYSCKNIGHIANQCPKTHRIKDQQLTVLKQNYSIFQERVQIERKNKKLKLLDKYQIKKNKEIFNSLKQNLKQQNDQCYLLFETNENFLTSENSESKFLNDDEDEDEEDQSLFESKFYFDEQSTHSKNFSKAFLRKKTEKLLKSIIKANNFYQQTSYGNESLANLENQCHSNKSLHNQESTEQKRAASNTQCAYTKTQSFDAIENINNNSIKQESSLNTISTKNAQINEHKMIYKSDLDYLNQNFEIYNQQKNQEEEEESLAKQKSIQPTVSFLNVPQTDSEFKQLKSGQHANKLYQQQTDDQNQIQKQDSQIQQLNFADSSIKPYSKQSKSRQTLSQKSLKLLNQSQREFRCSVDQILLQNFIANGLIGDQKNLLQKYNNSNRSSFLQDMFEKYQNKSEKSIKDNKEKMQSQKSIQSQILFYNSNSKDQRQSLHRNKQESQQNQQKNQNNNNPTTEVEFIKQLSKMIQKTNLPLLLQLTNSRSQFKAESSPLLNNMDQFDKIQSFKKYFPHNNFQKVILKQKKIQHEQKRQKKNKLAGRHRRQNIGLTNNLRLSTLIGSPNLIKIIPQDYDINLYKPTYLSYGVKMQNGIKFPINLQSYSNK</sequence>
<dbReference type="GO" id="GO:0003676">
    <property type="term" value="F:nucleic acid binding"/>
    <property type="evidence" value="ECO:0007669"/>
    <property type="project" value="InterPro"/>
</dbReference>
<protein>
    <submittedName>
        <fullName evidence="12">Cation channel family protein</fullName>
    </submittedName>
</protein>
<gene>
    <name evidence="12" type="ORF">TTHERM_00164950</name>
</gene>
<feature type="domain" description="CCHC-type" evidence="11">
    <location>
        <begin position="699"/>
        <end position="714"/>
    </location>
</feature>
<dbReference type="Pfam" id="PF00520">
    <property type="entry name" value="Ion_trans"/>
    <property type="match status" value="1"/>
</dbReference>
<keyword evidence="4 9" id="KW-1133">Transmembrane helix</keyword>
<dbReference type="SUPFAM" id="SSF51206">
    <property type="entry name" value="cAMP-binding domain-like"/>
    <property type="match status" value="1"/>
</dbReference>
<evidence type="ECO:0000256" key="4">
    <source>
        <dbReference type="ARBA" id="ARBA00022989"/>
    </source>
</evidence>
<dbReference type="Pfam" id="PF00098">
    <property type="entry name" value="zf-CCHC"/>
    <property type="match status" value="1"/>
</dbReference>
<keyword evidence="13" id="KW-1185">Reference proteome</keyword>
<dbReference type="PROSITE" id="PS50158">
    <property type="entry name" value="ZF_CCHC"/>
    <property type="match status" value="1"/>
</dbReference>
<evidence type="ECO:0000256" key="9">
    <source>
        <dbReference type="SAM" id="Phobius"/>
    </source>
</evidence>
<evidence type="ECO:0000256" key="1">
    <source>
        <dbReference type="ARBA" id="ARBA00004141"/>
    </source>
</evidence>
<evidence type="ECO:0000259" key="10">
    <source>
        <dbReference type="PROSITE" id="PS50042"/>
    </source>
</evidence>
<comment type="subcellular location">
    <subcellularLocation>
        <location evidence="1">Membrane</location>
        <topology evidence="1">Multi-pass membrane protein</topology>
    </subcellularLocation>
</comment>
<evidence type="ECO:0000256" key="2">
    <source>
        <dbReference type="ARBA" id="ARBA00022448"/>
    </source>
</evidence>
<keyword evidence="6 9" id="KW-0472">Membrane</keyword>
<dbReference type="GO" id="GO:0008270">
    <property type="term" value="F:zinc ion binding"/>
    <property type="evidence" value="ECO:0007669"/>
    <property type="project" value="UniProtKB-KW"/>
</dbReference>
<dbReference type="KEGG" id="tet:TTHERM_00164950"/>
<dbReference type="FunCoup" id="Q22TN3">
    <property type="interactions" value="2"/>
</dbReference>
<evidence type="ECO:0000256" key="7">
    <source>
        <dbReference type="PROSITE-ProRule" id="PRU00047"/>
    </source>
</evidence>
<dbReference type="CDD" id="cd00038">
    <property type="entry name" value="CAP_ED"/>
    <property type="match status" value="1"/>
</dbReference>
<keyword evidence="3 9" id="KW-0812">Transmembrane</keyword>
<dbReference type="GO" id="GO:0005249">
    <property type="term" value="F:voltage-gated potassium channel activity"/>
    <property type="evidence" value="ECO:0007669"/>
    <property type="project" value="TreeGrafter"/>
</dbReference>
<dbReference type="Pfam" id="PF00027">
    <property type="entry name" value="cNMP_binding"/>
    <property type="match status" value="1"/>
</dbReference>
<dbReference type="InterPro" id="IPR000595">
    <property type="entry name" value="cNMP-bd_dom"/>
</dbReference>
<dbReference type="GO" id="GO:0035725">
    <property type="term" value="P:sodium ion transmembrane transport"/>
    <property type="evidence" value="ECO:0007669"/>
    <property type="project" value="TreeGrafter"/>
</dbReference>
<dbReference type="InterPro" id="IPR001878">
    <property type="entry name" value="Znf_CCHC"/>
</dbReference>
<evidence type="ECO:0000313" key="13">
    <source>
        <dbReference type="Proteomes" id="UP000009168"/>
    </source>
</evidence>
<keyword evidence="7" id="KW-0863">Zinc-finger</keyword>
<dbReference type="PROSITE" id="PS50042">
    <property type="entry name" value="CNMP_BINDING_3"/>
    <property type="match status" value="1"/>
</dbReference>
<accession>Q22TN3</accession>
<dbReference type="Gene3D" id="1.10.287.630">
    <property type="entry name" value="Helix hairpin bin"/>
    <property type="match status" value="1"/>
</dbReference>
<dbReference type="Gene3D" id="2.60.120.10">
    <property type="entry name" value="Jelly Rolls"/>
    <property type="match status" value="1"/>
</dbReference>
<dbReference type="GeneID" id="7828262"/>
<feature type="transmembrane region" description="Helical" evidence="9">
    <location>
        <begin position="459"/>
        <end position="477"/>
    </location>
</feature>
<dbReference type="Proteomes" id="UP000009168">
    <property type="component" value="Unassembled WGS sequence"/>
</dbReference>
<feature type="domain" description="Cyclic nucleotide-binding" evidence="10">
    <location>
        <begin position="563"/>
        <end position="669"/>
    </location>
</feature>
<dbReference type="GO" id="GO:0003254">
    <property type="term" value="P:regulation of membrane depolarization"/>
    <property type="evidence" value="ECO:0007669"/>
    <property type="project" value="TreeGrafter"/>
</dbReference>
<dbReference type="InterPro" id="IPR051413">
    <property type="entry name" value="K/Na_HCN_channel"/>
</dbReference>
<feature type="region of interest" description="Disordered" evidence="8">
    <location>
        <begin position="1125"/>
        <end position="1151"/>
    </location>
</feature>
<dbReference type="InterPro" id="IPR005821">
    <property type="entry name" value="Ion_trans_dom"/>
</dbReference>
<evidence type="ECO:0000256" key="8">
    <source>
        <dbReference type="SAM" id="MobiDB-lite"/>
    </source>
</evidence>
<dbReference type="EMBL" id="GG662840">
    <property type="protein sequence ID" value="EAR88405.2"/>
    <property type="molecule type" value="Genomic_DNA"/>
</dbReference>
<dbReference type="InParanoid" id="Q22TN3"/>
<dbReference type="RefSeq" id="XP_001008650.2">
    <property type="nucleotide sequence ID" value="XM_001008650.2"/>
</dbReference>
<dbReference type="InterPro" id="IPR018490">
    <property type="entry name" value="cNMP-bd_dom_sf"/>
</dbReference>
<dbReference type="HOGENOM" id="CLU_224523_0_0_1"/>
<dbReference type="OrthoDB" id="2021138at2759"/>
<proteinExistence type="predicted"/>
<feature type="compositionally biased region" description="Low complexity" evidence="8">
    <location>
        <begin position="1137"/>
        <end position="1150"/>
    </location>
</feature>
<dbReference type="SMART" id="SM00343">
    <property type="entry name" value="ZnF_C2HC"/>
    <property type="match status" value="1"/>
</dbReference>
<dbReference type="SUPFAM" id="SSF57756">
    <property type="entry name" value="Retrovirus zinc finger-like domains"/>
    <property type="match status" value="1"/>
</dbReference>
<dbReference type="SMART" id="SM00100">
    <property type="entry name" value="cNMP"/>
    <property type="match status" value="1"/>
</dbReference>
<dbReference type="InterPro" id="IPR036875">
    <property type="entry name" value="Znf_CCHC_sf"/>
</dbReference>
<organism evidence="12 13">
    <name type="scientific">Tetrahymena thermophila (strain SB210)</name>
    <dbReference type="NCBI Taxonomy" id="312017"/>
    <lineage>
        <taxon>Eukaryota</taxon>
        <taxon>Sar</taxon>
        <taxon>Alveolata</taxon>
        <taxon>Ciliophora</taxon>
        <taxon>Intramacronucleata</taxon>
        <taxon>Oligohymenophorea</taxon>
        <taxon>Hymenostomatida</taxon>
        <taxon>Tetrahymenina</taxon>
        <taxon>Tetrahymenidae</taxon>
        <taxon>Tetrahymena</taxon>
    </lineage>
</organism>
<dbReference type="GO" id="GO:0098855">
    <property type="term" value="C:HCN channel complex"/>
    <property type="evidence" value="ECO:0007669"/>
    <property type="project" value="TreeGrafter"/>
</dbReference>
<evidence type="ECO:0000259" key="11">
    <source>
        <dbReference type="PROSITE" id="PS50158"/>
    </source>
</evidence>
<keyword evidence="7" id="KW-0862">Zinc</keyword>
<evidence type="ECO:0000313" key="12">
    <source>
        <dbReference type="EMBL" id="EAR88405.2"/>
    </source>
</evidence>
<dbReference type="SUPFAM" id="SSF81324">
    <property type="entry name" value="Voltage-gated potassium channels"/>
    <property type="match status" value="1"/>
</dbReference>
<evidence type="ECO:0000256" key="3">
    <source>
        <dbReference type="ARBA" id="ARBA00022692"/>
    </source>
</evidence>
<reference evidence="13" key="1">
    <citation type="journal article" date="2006" name="PLoS Biol.">
        <title>Macronuclear genome sequence of the ciliate Tetrahymena thermophila, a model eukaryote.</title>
        <authorList>
            <person name="Eisen J.A."/>
            <person name="Coyne R.S."/>
            <person name="Wu M."/>
            <person name="Wu D."/>
            <person name="Thiagarajan M."/>
            <person name="Wortman J.R."/>
            <person name="Badger J.H."/>
            <person name="Ren Q."/>
            <person name="Amedeo P."/>
            <person name="Jones K.M."/>
            <person name="Tallon L.J."/>
            <person name="Delcher A.L."/>
            <person name="Salzberg S.L."/>
            <person name="Silva J.C."/>
            <person name="Haas B.J."/>
            <person name="Majoros W.H."/>
            <person name="Farzad M."/>
            <person name="Carlton J.M."/>
            <person name="Smith R.K. Jr."/>
            <person name="Garg J."/>
            <person name="Pearlman R.E."/>
            <person name="Karrer K.M."/>
            <person name="Sun L."/>
            <person name="Manning G."/>
            <person name="Elde N.C."/>
            <person name="Turkewitz A.P."/>
            <person name="Asai D.J."/>
            <person name="Wilkes D.E."/>
            <person name="Wang Y."/>
            <person name="Cai H."/>
            <person name="Collins K."/>
            <person name="Stewart B.A."/>
            <person name="Lee S.R."/>
            <person name="Wilamowska K."/>
            <person name="Weinberg Z."/>
            <person name="Ruzzo W.L."/>
            <person name="Wloga D."/>
            <person name="Gaertig J."/>
            <person name="Frankel J."/>
            <person name="Tsao C.-C."/>
            <person name="Gorovsky M.A."/>
            <person name="Keeling P.J."/>
            <person name="Waller R.F."/>
            <person name="Patron N.J."/>
            <person name="Cherry J.M."/>
            <person name="Stover N.A."/>
            <person name="Krieger C.J."/>
            <person name="del Toro C."/>
            <person name="Ryder H.F."/>
            <person name="Williamson S.C."/>
            <person name="Barbeau R.A."/>
            <person name="Hamilton E.P."/>
            <person name="Orias E."/>
        </authorList>
    </citation>
    <scope>NUCLEOTIDE SEQUENCE [LARGE SCALE GENOMIC DNA]</scope>
    <source>
        <strain evidence="13">SB210</strain>
    </source>
</reference>